<keyword evidence="2" id="KW-1185">Reference proteome</keyword>
<sequence length="220" mass="26246">MGKSITNAQSPTNLILLKFHINLREKQIDLQNQQNQLSVTLDSNDSQNMASYRMFELDDINNPSATLSHTNNDALQHIRYCATLIPFQNLMNFYQMLINHFSMVQIYLYRQKSKRFLSFFYRSQWFNERNKFQKSQIIINSVSEKPSRKLFFQHNFIWQRCKKFSILHKSNQVQEMSADLDGTNILQSIIQGSYDENYFQKQIQSINTEFIFTNRWRGLV</sequence>
<dbReference type="AlphaFoldDB" id="A0A8S1XUU6"/>
<comment type="caution">
    <text evidence="1">The sequence shown here is derived from an EMBL/GenBank/DDBJ whole genome shotgun (WGS) entry which is preliminary data.</text>
</comment>
<proteinExistence type="predicted"/>
<organism evidence="1 2">
    <name type="scientific">Paramecium pentaurelia</name>
    <dbReference type="NCBI Taxonomy" id="43138"/>
    <lineage>
        <taxon>Eukaryota</taxon>
        <taxon>Sar</taxon>
        <taxon>Alveolata</taxon>
        <taxon>Ciliophora</taxon>
        <taxon>Intramacronucleata</taxon>
        <taxon>Oligohymenophorea</taxon>
        <taxon>Peniculida</taxon>
        <taxon>Parameciidae</taxon>
        <taxon>Paramecium</taxon>
    </lineage>
</organism>
<dbReference type="Proteomes" id="UP000689195">
    <property type="component" value="Unassembled WGS sequence"/>
</dbReference>
<protein>
    <submittedName>
        <fullName evidence="1">Uncharacterized protein</fullName>
    </submittedName>
</protein>
<evidence type="ECO:0000313" key="1">
    <source>
        <dbReference type="EMBL" id="CAD8203734.1"/>
    </source>
</evidence>
<name>A0A8S1XUU6_9CILI</name>
<accession>A0A8S1XUU6</accession>
<dbReference type="OrthoDB" id="312927at2759"/>
<reference evidence="1" key="1">
    <citation type="submission" date="2021-01" db="EMBL/GenBank/DDBJ databases">
        <authorList>
            <consortium name="Genoscope - CEA"/>
            <person name="William W."/>
        </authorList>
    </citation>
    <scope>NUCLEOTIDE SEQUENCE</scope>
</reference>
<gene>
    <name evidence="1" type="ORF">PPENT_87.1.T1340148</name>
</gene>
<evidence type="ECO:0000313" key="2">
    <source>
        <dbReference type="Proteomes" id="UP000689195"/>
    </source>
</evidence>
<dbReference type="EMBL" id="CAJJDO010000134">
    <property type="protein sequence ID" value="CAD8203734.1"/>
    <property type="molecule type" value="Genomic_DNA"/>
</dbReference>